<dbReference type="GO" id="GO:0046873">
    <property type="term" value="F:metal ion transmembrane transporter activity"/>
    <property type="evidence" value="ECO:0007669"/>
    <property type="project" value="InterPro"/>
</dbReference>
<name>A0A1F5NCE5_9BACT</name>
<dbReference type="Pfam" id="PF02535">
    <property type="entry name" value="Zip"/>
    <property type="match status" value="2"/>
</dbReference>
<feature type="transmembrane region" description="Helical" evidence="5">
    <location>
        <begin position="233"/>
        <end position="251"/>
    </location>
</feature>
<feature type="transmembrane region" description="Helical" evidence="5">
    <location>
        <begin position="6"/>
        <end position="27"/>
    </location>
</feature>
<keyword evidence="4 5" id="KW-0472">Membrane</keyword>
<dbReference type="PANTHER" id="PTHR16950">
    <property type="entry name" value="ZINC TRANSPORTER SLC39A7 HISTIDINE-RICH MEMBRANE PROTEIN KE4"/>
    <property type="match status" value="1"/>
</dbReference>
<evidence type="ECO:0008006" key="8">
    <source>
        <dbReference type="Google" id="ProtNLM"/>
    </source>
</evidence>
<dbReference type="PANTHER" id="PTHR16950:SF16">
    <property type="entry name" value="ZINC TRANSPORTER ZIP13"/>
    <property type="match status" value="1"/>
</dbReference>
<dbReference type="Proteomes" id="UP000176547">
    <property type="component" value="Unassembled WGS sequence"/>
</dbReference>
<evidence type="ECO:0000313" key="6">
    <source>
        <dbReference type="EMBL" id="OGE75253.1"/>
    </source>
</evidence>
<comment type="caution">
    <text evidence="6">The sequence shown here is derived from an EMBL/GenBank/DDBJ whole genome shotgun (WGS) entry which is preliminary data.</text>
</comment>
<evidence type="ECO:0000256" key="3">
    <source>
        <dbReference type="ARBA" id="ARBA00022989"/>
    </source>
</evidence>
<evidence type="ECO:0000256" key="1">
    <source>
        <dbReference type="ARBA" id="ARBA00004141"/>
    </source>
</evidence>
<dbReference type="InterPro" id="IPR003689">
    <property type="entry name" value="ZIP"/>
</dbReference>
<keyword evidence="2 5" id="KW-0812">Transmembrane</keyword>
<evidence type="ECO:0000256" key="4">
    <source>
        <dbReference type="ARBA" id="ARBA00023136"/>
    </source>
</evidence>
<evidence type="ECO:0000256" key="5">
    <source>
        <dbReference type="SAM" id="Phobius"/>
    </source>
</evidence>
<accession>A0A1F5NCE5</accession>
<sequence length="257" mass="28107">MPLLIKIILASLIGGLFSLVGGFALLARASWVKRFSIHLVSFAIGALLATAFLDLLPESLELAEEGGLIDPYSLFIWALFGVVLFFVLERLILHFHPHHHEDTEEHHHPTPTLLLIGDSVHNFIDGCVIAASFVADPGLGILATAAVAAHEIPQEIGDFSVMLTHGWSRSRVMWANVFSSLASLVGAIIVFVMRDTLEPLLPQFLAVTAGIFIYIAAADLIPDISKDAPRDKSWHIFALMFLGIAAVWLLGRYLEGR</sequence>
<protein>
    <recommendedName>
        <fullName evidence="8">ZIP zinc transporter</fullName>
    </recommendedName>
</protein>
<feature type="transmembrane region" description="Helical" evidence="5">
    <location>
        <begin position="39"/>
        <end position="57"/>
    </location>
</feature>
<evidence type="ECO:0000313" key="7">
    <source>
        <dbReference type="Proteomes" id="UP000176547"/>
    </source>
</evidence>
<feature type="transmembrane region" description="Helical" evidence="5">
    <location>
        <begin position="200"/>
        <end position="221"/>
    </location>
</feature>
<dbReference type="AlphaFoldDB" id="A0A1F5NCE5"/>
<organism evidence="6 7">
    <name type="scientific">Candidatus Doudnabacteria bacterium RIFCSPHIGHO2_01_52_17</name>
    <dbReference type="NCBI Taxonomy" id="1817820"/>
    <lineage>
        <taxon>Bacteria</taxon>
        <taxon>Candidatus Doudnaibacteriota</taxon>
    </lineage>
</organism>
<gene>
    <name evidence="6" type="ORF">A3K06_03110</name>
</gene>
<comment type="subcellular location">
    <subcellularLocation>
        <location evidence="1">Membrane</location>
        <topology evidence="1">Multi-pass membrane protein</topology>
    </subcellularLocation>
</comment>
<evidence type="ECO:0000256" key="2">
    <source>
        <dbReference type="ARBA" id="ARBA00022692"/>
    </source>
</evidence>
<proteinExistence type="predicted"/>
<keyword evidence="3 5" id="KW-1133">Transmembrane helix</keyword>
<feature type="transmembrane region" description="Helical" evidence="5">
    <location>
        <begin position="172"/>
        <end position="194"/>
    </location>
</feature>
<reference evidence="6 7" key="1">
    <citation type="journal article" date="2016" name="Nat. Commun.">
        <title>Thousands of microbial genomes shed light on interconnected biogeochemical processes in an aquifer system.</title>
        <authorList>
            <person name="Anantharaman K."/>
            <person name="Brown C.T."/>
            <person name="Hug L.A."/>
            <person name="Sharon I."/>
            <person name="Castelle C.J."/>
            <person name="Probst A.J."/>
            <person name="Thomas B.C."/>
            <person name="Singh A."/>
            <person name="Wilkins M.J."/>
            <person name="Karaoz U."/>
            <person name="Brodie E.L."/>
            <person name="Williams K.H."/>
            <person name="Hubbard S.S."/>
            <person name="Banfield J.F."/>
        </authorList>
    </citation>
    <scope>NUCLEOTIDE SEQUENCE [LARGE SCALE GENOMIC DNA]</scope>
</reference>
<feature type="transmembrane region" description="Helical" evidence="5">
    <location>
        <begin position="69"/>
        <end position="88"/>
    </location>
</feature>
<dbReference type="GO" id="GO:0016020">
    <property type="term" value="C:membrane"/>
    <property type="evidence" value="ECO:0007669"/>
    <property type="project" value="UniProtKB-SubCell"/>
</dbReference>
<dbReference type="EMBL" id="MFEG01000032">
    <property type="protein sequence ID" value="OGE75253.1"/>
    <property type="molecule type" value="Genomic_DNA"/>
</dbReference>